<dbReference type="HOGENOM" id="CLU_339294_0_0_1"/>
<dbReference type="Gene3D" id="1.10.8.870">
    <property type="entry name" value="Alpha-glycerophosphate oxidase, cap domain"/>
    <property type="match status" value="1"/>
</dbReference>
<dbReference type="PANTHER" id="PTHR47233">
    <property type="entry name" value="CHEMOTAXIS PROTEIN CHEV"/>
    <property type="match status" value="1"/>
</dbReference>
<dbReference type="Pfam" id="PF19279">
    <property type="entry name" value="YegS_C"/>
    <property type="match status" value="1"/>
</dbReference>
<dbReference type="Pfam" id="PF01584">
    <property type="entry name" value="CheW"/>
    <property type="match status" value="1"/>
</dbReference>
<dbReference type="Gene3D" id="3.40.50.10330">
    <property type="entry name" value="Probable inorganic polyphosphate/atp-NAD kinase, domain 1"/>
    <property type="match status" value="1"/>
</dbReference>
<dbReference type="PANTHER" id="PTHR47233:SF3">
    <property type="entry name" value="CHEMOTAXIS PROTEIN CHEV"/>
    <property type="match status" value="1"/>
</dbReference>
<accession>A7TBY9</accession>
<dbReference type="GO" id="GO:0005524">
    <property type="term" value="F:ATP binding"/>
    <property type="evidence" value="ECO:0007669"/>
    <property type="project" value="InterPro"/>
</dbReference>
<dbReference type="InParanoid" id="A7TBY9"/>
<dbReference type="SMART" id="SM00448">
    <property type="entry name" value="REC"/>
    <property type="match status" value="1"/>
</dbReference>
<dbReference type="PROSITE" id="PS50146">
    <property type="entry name" value="DAGK"/>
    <property type="match status" value="1"/>
</dbReference>
<gene>
    <name evidence="5" type="ORF">NEMVEDRAFT_v1g225007</name>
</gene>
<dbReference type="InterPro" id="IPR001206">
    <property type="entry name" value="Diacylglycerol_kinase_cat_dom"/>
</dbReference>
<evidence type="ECO:0000259" key="2">
    <source>
        <dbReference type="PROSITE" id="PS50110"/>
    </source>
</evidence>
<dbReference type="Gene3D" id="3.30.420.40">
    <property type="match status" value="1"/>
</dbReference>
<dbReference type="SMART" id="SM00260">
    <property type="entry name" value="CheW"/>
    <property type="match status" value="1"/>
</dbReference>
<feature type="domain" description="CheW-like" evidence="4">
    <location>
        <begin position="546"/>
        <end position="685"/>
    </location>
</feature>
<dbReference type="NCBIfam" id="TIGR03702">
    <property type="entry name" value="lip_kinase_YegS"/>
    <property type="match status" value="1"/>
</dbReference>
<dbReference type="GO" id="GO:0001727">
    <property type="term" value="F:lipid kinase activity"/>
    <property type="evidence" value="ECO:0007669"/>
    <property type="project" value="InterPro"/>
</dbReference>
<dbReference type="InterPro" id="IPR001789">
    <property type="entry name" value="Sig_transdc_resp-reg_receiver"/>
</dbReference>
<dbReference type="GO" id="GO:0000160">
    <property type="term" value="P:phosphorelay signal transduction system"/>
    <property type="evidence" value="ECO:0007669"/>
    <property type="project" value="InterPro"/>
</dbReference>
<organism evidence="5 6">
    <name type="scientific">Nematostella vectensis</name>
    <name type="common">Starlet sea anemone</name>
    <dbReference type="NCBI Taxonomy" id="45351"/>
    <lineage>
        <taxon>Eukaryota</taxon>
        <taxon>Metazoa</taxon>
        <taxon>Cnidaria</taxon>
        <taxon>Anthozoa</taxon>
        <taxon>Hexacorallia</taxon>
        <taxon>Actiniaria</taxon>
        <taxon>Edwardsiidae</taxon>
        <taxon>Nematostella</taxon>
    </lineage>
</organism>
<dbReference type="Pfam" id="PF00072">
    <property type="entry name" value="Response_reg"/>
    <property type="match status" value="1"/>
</dbReference>
<dbReference type="InterPro" id="IPR017438">
    <property type="entry name" value="ATP-NAD_kinase_N"/>
</dbReference>
<feature type="domain" description="Response regulatory" evidence="2">
    <location>
        <begin position="707"/>
        <end position="832"/>
    </location>
</feature>
<dbReference type="PROSITE" id="PS50851">
    <property type="entry name" value="CHEW"/>
    <property type="match status" value="1"/>
</dbReference>
<dbReference type="EMBL" id="DS475836">
    <property type="protein sequence ID" value="EDO26462.1"/>
    <property type="molecule type" value="Genomic_DNA"/>
</dbReference>
<sequence>MVGRIVDDHGAATFAAVSSQPMPTLSPAQQKRLIGRYGRALPQLLALIDELGVEPVVGTDTLWAELAWAAEQELVLHLDDLLLRRTRLGLLLAQGAAAELPRIRALCQARKGCALSDKNYLLAIDNGTQSIRALLFDLQGNLLAKGKVELEAYYSKQPGWAEQDPEYYWASLGQACAQLWQQVDIDRSHIRGVSLTTQRGTLINVDEQGQPLRPAMLWLDPRQAKVEGRISGPWGWLFKLAGLQATARREHGWQLDVRVTWEGGDAQRLVSEALQAGYPILIAGGGDGTLRDVAEAMALAKTKASLALLPLGTANDFARAAGVPLEPLAALGLLDMPAQSIDLGEVEGQVFLNMATGGFGSNVTANTPEDLKRVLGGAAYLLTGLTRFADVQSSFGRFTGPDFQWEGEFLALGIGNGRQAGGGHVLCPQARVNDGLLDICIVPAAADVVGTLGTLLSGGINGLQSVALSARLAWLEVEAPQGMDLNLDGEPMESRKLRFAAMPNALRVHLPENSPLLARSISKQERMMAGILDSVNQRTQLVGENRLEILMFRLVGRQLFAINVFKVQEVLQMPKLTLMPQRHRFVCGVVNLRGQTLPVIDLSQAIGMRPIVPDERSTIIVTEYNRSVQAFLVGGVERILNLNWESILPPPGGAGRQHYLTAITKVEDQIVEVIDVEKVLAEITPMSTKVSPEKLSDPLLEYAKGREVLLVDDSNVAMSQLKGTMAQLDIRCHAASDGLRALNLLKSWADDGVDVHEKLLMVITDAEMPEMDGYRLTTEIRNDSRLKDLYVVLHTSLSGSFNEAMVKKVGCDNFLSKFQPDKLVDVVHERLALLHPEE</sequence>
<dbReference type="NCBIfam" id="TIGR00147">
    <property type="entry name" value="YegS/Rv2252/BmrU family lipid kinase"/>
    <property type="match status" value="1"/>
</dbReference>
<protein>
    <submittedName>
        <fullName evidence="5">Uncharacterized protein</fullName>
    </submittedName>
</protein>
<reference evidence="5 6" key="1">
    <citation type="journal article" date="2007" name="Science">
        <title>Sea anemone genome reveals ancestral eumetazoan gene repertoire and genomic organization.</title>
        <authorList>
            <person name="Putnam N.H."/>
            <person name="Srivastava M."/>
            <person name="Hellsten U."/>
            <person name="Dirks B."/>
            <person name="Chapman J."/>
            <person name="Salamov A."/>
            <person name="Terry A."/>
            <person name="Shapiro H."/>
            <person name="Lindquist E."/>
            <person name="Kapitonov V.V."/>
            <person name="Jurka J."/>
            <person name="Genikhovich G."/>
            <person name="Grigoriev I.V."/>
            <person name="Lucas S.M."/>
            <person name="Steele R.E."/>
            <person name="Finnerty J.R."/>
            <person name="Technau U."/>
            <person name="Martindale M.Q."/>
            <person name="Rokhsar D.S."/>
        </authorList>
    </citation>
    <scope>NUCLEOTIDE SEQUENCE [LARGE SCALE GENOMIC DNA]</scope>
    <source>
        <strain evidence="6">CH2 X CH6</strain>
    </source>
</reference>
<dbReference type="InterPro" id="IPR022433">
    <property type="entry name" value="Lip_kinase_YegS"/>
</dbReference>
<dbReference type="SUPFAM" id="SSF53067">
    <property type="entry name" value="Actin-like ATPase domain"/>
    <property type="match status" value="1"/>
</dbReference>
<dbReference type="Proteomes" id="UP000001593">
    <property type="component" value="Unassembled WGS sequence"/>
</dbReference>
<evidence type="ECO:0000256" key="1">
    <source>
        <dbReference type="PROSITE-ProRule" id="PRU00169"/>
    </source>
</evidence>
<dbReference type="eggNOG" id="KOG2517">
    <property type="taxonomic scope" value="Eukaryota"/>
</dbReference>
<dbReference type="STRING" id="45351.A7TBY9"/>
<dbReference type="InterPro" id="IPR011006">
    <property type="entry name" value="CheY-like_superfamily"/>
</dbReference>
<proteinExistence type="predicted"/>
<dbReference type="Gene3D" id="2.30.30.40">
    <property type="entry name" value="SH3 Domains"/>
    <property type="match status" value="1"/>
</dbReference>
<evidence type="ECO:0000313" key="6">
    <source>
        <dbReference type="Proteomes" id="UP000001593"/>
    </source>
</evidence>
<dbReference type="Gene3D" id="2.40.50.180">
    <property type="entry name" value="CheA-289, Domain 4"/>
    <property type="match status" value="1"/>
</dbReference>
<dbReference type="AlphaFoldDB" id="A7TBY9"/>
<keyword evidence="6" id="KW-1185">Reference proteome</keyword>
<feature type="modified residue" description="4-aspartylphosphate" evidence="1">
    <location>
        <position position="765"/>
    </location>
</feature>
<evidence type="ECO:0000259" key="4">
    <source>
        <dbReference type="PROSITE" id="PS50851"/>
    </source>
</evidence>
<dbReference type="Pfam" id="PF00781">
    <property type="entry name" value="DAGK_cat"/>
    <property type="match status" value="1"/>
</dbReference>
<evidence type="ECO:0000313" key="5">
    <source>
        <dbReference type="EMBL" id="EDO26462.1"/>
    </source>
</evidence>
<keyword evidence="1" id="KW-0597">Phosphoprotein</keyword>
<dbReference type="GO" id="GO:0008654">
    <property type="term" value="P:phospholipid biosynthetic process"/>
    <property type="evidence" value="ECO:0007669"/>
    <property type="project" value="InterPro"/>
</dbReference>
<name>A7TBY9_NEMVE</name>
<dbReference type="InterPro" id="IPR016064">
    <property type="entry name" value="NAD/diacylglycerol_kinase_sf"/>
</dbReference>
<dbReference type="NCBIfam" id="NF009602">
    <property type="entry name" value="PRK13054.1"/>
    <property type="match status" value="1"/>
</dbReference>
<dbReference type="SUPFAM" id="SSF50341">
    <property type="entry name" value="CheW-like"/>
    <property type="match status" value="1"/>
</dbReference>
<dbReference type="SMART" id="SM00046">
    <property type="entry name" value="DAGKc"/>
    <property type="match status" value="1"/>
</dbReference>
<dbReference type="PROSITE" id="PS50110">
    <property type="entry name" value="RESPONSE_REGULATORY"/>
    <property type="match status" value="1"/>
</dbReference>
<feature type="domain" description="DAGKc" evidence="3">
    <location>
        <begin position="249"/>
        <end position="350"/>
    </location>
</feature>
<dbReference type="InterPro" id="IPR036061">
    <property type="entry name" value="CheW-like_dom_sf"/>
</dbReference>
<dbReference type="CDD" id="cd19924">
    <property type="entry name" value="REC_CheV-like"/>
    <property type="match status" value="1"/>
</dbReference>
<dbReference type="InterPro" id="IPR018484">
    <property type="entry name" value="FGGY_N"/>
</dbReference>
<dbReference type="SUPFAM" id="SSF52172">
    <property type="entry name" value="CheY-like"/>
    <property type="match status" value="1"/>
</dbReference>
<dbReference type="Gene3D" id="3.40.50.2300">
    <property type="match status" value="1"/>
</dbReference>
<dbReference type="GO" id="GO:0006935">
    <property type="term" value="P:chemotaxis"/>
    <property type="evidence" value="ECO:0000318"/>
    <property type="project" value="GO_Central"/>
</dbReference>
<dbReference type="InterPro" id="IPR043129">
    <property type="entry name" value="ATPase_NBD"/>
</dbReference>
<dbReference type="InterPro" id="IPR031656">
    <property type="entry name" value="DAO_C"/>
</dbReference>
<dbReference type="Gene3D" id="2.60.200.40">
    <property type="match status" value="1"/>
</dbReference>
<dbReference type="InterPro" id="IPR038299">
    <property type="entry name" value="DAO_C_sf"/>
</dbReference>
<dbReference type="InterPro" id="IPR005218">
    <property type="entry name" value="Diacylglycerol/lipid_kinase"/>
</dbReference>
<dbReference type="GO" id="GO:0005975">
    <property type="term" value="P:carbohydrate metabolic process"/>
    <property type="evidence" value="ECO:0007669"/>
    <property type="project" value="InterPro"/>
</dbReference>
<dbReference type="InterPro" id="IPR045540">
    <property type="entry name" value="YegS/DAGK_C"/>
</dbReference>
<evidence type="ECO:0000259" key="3">
    <source>
        <dbReference type="PROSITE" id="PS50146"/>
    </source>
</evidence>
<dbReference type="SUPFAM" id="SSF111331">
    <property type="entry name" value="NAD kinase/diacylglycerol kinase-like"/>
    <property type="match status" value="1"/>
</dbReference>
<dbReference type="GO" id="GO:0046872">
    <property type="term" value="F:metal ion binding"/>
    <property type="evidence" value="ECO:0007669"/>
    <property type="project" value="InterPro"/>
</dbReference>
<dbReference type="Pfam" id="PF00370">
    <property type="entry name" value="FGGY_N"/>
    <property type="match status" value="1"/>
</dbReference>
<dbReference type="InterPro" id="IPR002545">
    <property type="entry name" value="CheW-lke_dom"/>
</dbReference>
<dbReference type="eggNOG" id="KOG1116">
    <property type="taxonomic scope" value="Eukaryota"/>
</dbReference>
<dbReference type="Pfam" id="PF16901">
    <property type="entry name" value="DAO_C"/>
    <property type="match status" value="1"/>
</dbReference>